<evidence type="ECO:0000256" key="12">
    <source>
        <dbReference type="ARBA" id="ARBA00023136"/>
    </source>
</evidence>
<dbReference type="GO" id="GO:0055056">
    <property type="term" value="F:D-glucose transmembrane transporter activity"/>
    <property type="evidence" value="ECO:0007669"/>
    <property type="project" value="UniProtKB-UniRule"/>
</dbReference>
<evidence type="ECO:0000313" key="18">
    <source>
        <dbReference type="Proteomes" id="UP000706124"/>
    </source>
</evidence>
<dbReference type="NCBIfam" id="TIGR01559">
    <property type="entry name" value="squal_synth"/>
    <property type="match status" value="1"/>
</dbReference>
<keyword evidence="18" id="KW-1185">Reference proteome</keyword>
<dbReference type="EC" id="2.5.1.21" evidence="4 15"/>
<evidence type="ECO:0000256" key="13">
    <source>
        <dbReference type="ARBA" id="ARBA00023166"/>
    </source>
</evidence>
<comment type="function">
    <text evidence="15">Catalyzes the condensation of 2 farnesyl pyrophosphate (FPP) moieties to form squalene.</text>
</comment>
<evidence type="ECO:0000313" key="17">
    <source>
        <dbReference type="EMBL" id="KAG5930521.1"/>
    </source>
</evidence>
<dbReference type="AlphaFoldDB" id="A0A9P7SDM0"/>
<comment type="subcellular location">
    <subcellularLocation>
        <location evidence="2">Membrane</location>
    </subcellularLocation>
</comment>
<dbReference type="Proteomes" id="UP000706124">
    <property type="component" value="Unassembled WGS sequence"/>
</dbReference>
<keyword evidence="9 15" id="KW-1133">Transmembrane helix</keyword>
<evidence type="ECO:0000256" key="3">
    <source>
        <dbReference type="ARBA" id="ARBA00006251"/>
    </source>
</evidence>
<keyword evidence="16" id="KW-0732">Signal</keyword>
<dbReference type="PROSITE" id="PS01044">
    <property type="entry name" value="SQUALEN_PHYTOEN_SYN_1"/>
    <property type="match status" value="1"/>
</dbReference>
<dbReference type="GO" id="GO:0005789">
    <property type="term" value="C:endoplasmic reticulum membrane"/>
    <property type="evidence" value="ECO:0007669"/>
    <property type="project" value="TreeGrafter"/>
</dbReference>
<comment type="similarity">
    <text evidence="3 15">Belongs to the phytoene/squalene synthase family.</text>
</comment>
<protein>
    <recommendedName>
        <fullName evidence="4 15">Squalene synthase</fullName>
        <shortName evidence="15">SQS</shortName>
        <shortName evidence="15">SS</shortName>
        <ecNumber evidence="4 15">2.5.1.21</ecNumber>
    </recommendedName>
</protein>
<keyword evidence="6 15" id="KW-0808">Transferase</keyword>
<dbReference type="GO" id="GO:0051996">
    <property type="term" value="F:squalene synthase [NAD(P)H] activity"/>
    <property type="evidence" value="ECO:0007669"/>
    <property type="project" value="UniProtKB-UniRule"/>
</dbReference>
<reference evidence="17 18" key="1">
    <citation type="journal article" date="2020" name="bioRxiv">
        <title>Whole genome comparisons of ergot fungi reveals the divergence and evolution of species within the genus Claviceps are the result of varying mechanisms driving genome evolution and host range expansion.</title>
        <authorList>
            <person name="Wyka S.A."/>
            <person name="Mondo S.J."/>
            <person name="Liu M."/>
            <person name="Dettman J."/>
            <person name="Nalam V."/>
            <person name="Broders K.D."/>
        </authorList>
    </citation>
    <scope>NUCLEOTIDE SEQUENCE [LARGE SCALE GENOMIC DNA]</scope>
    <source>
        <strain evidence="17 18">CCC 1485</strain>
    </source>
</reference>
<dbReference type="InterPro" id="IPR044844">
    <property type="entry name" value="Trans_IPPS_euk-type"/>
</dbReference>
<sequence>MRLIKIVALGTAYLSAQVLAAIAATAAEAAEAMTIAAISAPTLTQPDVLLARPTETIIWKLWHNPVHRRDPSTESETLKECFRFLGLTSRSFAVVIQELNPELLVPIALFYLVLRGLDTIEDDMTIPLEKKIPLLRHFHQNMEIDGWQFHESNEKDKELLEKFDVVITELKKIKPQYYAIIKDITVKMGNGMADYAQNDDMIKNGVQTIEDYELYCHYVAGLVGEGLTNLFVESELGNPKLAERPSLTESMGQFLQKTNIIRDIHEDWQDGRRWYPKEIWSRHVDKWEDMFDPKYESQALNCVSDMILDALKHVEECLFYMAAMREQSVFNFVAIPQGMAIAAMESMFRNPDVLKRNVKITKGDACQIMMDCTQNLRTLCGVFQRYVRKIQKKNDPKDPNYLNISVRCAKIEQFIETLYPTQDPKQLESQNSQVANAQSGMNAGETALMFGIVTFALVCVSGVMIGTAWLMGAQFPNVFKEATLLLNKMFSPNSSPSTTGRVEL</sequence>
<comment type="pathway">
    <text evidence="15">Terpene metabolism; lanosterol biosynthesis; lanosterol from farnesyl diphosphate: step 1/3.</text>
</comment>
<keyword evidence="7 15" id="KW-0812">Transmembrane</keyword>
<keyword evidence="14" id="KW-0753">Steroid metabolism</keyword>
<dbReference type="FunFam" id="1.10.600.10:FF:000003">
    <property type="entry name" value="Farnesyl-diphosphate farnesyltransferase 1"/>
    <property type="match status" value="1"/>
</dbReference>
<dbReference type="SFLD" id="SFLDG01018">
    <property type="entry name" value="Squalene/Phytoene_Synthase_Lik"/>
    <property type="match status" value="1"/>
</dbReference>
<keyword evidence="5" id="KW-0444">Lipid biosynthesis</keyword>
<evidence type="ECO:0000256" key="2">
    <source>
        <dbReference type="ARBA" id="ARBA00004370"/>
    </source>
</evidence>
<keyword evidence="12 15" id="KW-0472">Membrane</keyword>
<dbReference type="InterPro" id="IPR006449">
    <property type="entry name" value="Squal_synth-like"/>
</dbReference>
<evidence type="ECO:0000256" key="15">
    <source>
        <dbReference type="RuleBase" id="RU368088"/>
    </source>
</evidence>
<dbReference type="OrthoDB" id="431150at2759"/>
<dbReference type="Gene3D" id="1.10.600.10">
    <property type="entry name" value="Farnesyl Diphosphate Synthase"/>
    <property type="match status" value="1"/>
</dbReference>
<accession>A0A9P7SDM0</accession>
<dbReference type="InterPro" id="IPR033904">
    <property type="entry name" value="Trans_IPPS_HH"/>
</dbReference>
<name>A0A9P7SDM0_9HYPO</name>
<keyword evidence="10" id="KW-0756">Sterol biosynthesis</keyword>
<feature type="transmembrane region" description="Helical" evidence="15">
    <location>
        <begin position="447"/>
        <end position="470"/>
    </location>
</feature>
<dbReference type="SFLD" id="SFLDS00005">
    <property type="entry name" value="Isoprenoid_Synthase_Type_I"/>
    <property type="match status" value="1"/>
</dbReference>
<dbReference type="InterPro" id="IPR002060">
    <property type="entry name" value="Squ/phyt_synthse"/>
</dbReference>
<comment type="catalytic activity">
    <reaction evidence="15">
        <text>2 (2E,6E)-farnesyl diphosphate + NADPH + H(+) = squalene + 2 diphosphate + NADP(+)</text>
        <dbReference type="Rhea" id="RHEA:32295"/>
        <dbReference type="ChEBI" id="CHEBI:15378"/>
        <dbReference type="ChEBI" id="CHEBI:15440"/>
        <dbReference type="ChEBI" id="CHEBI:33019"/>
        <dbReference type="ChEBI" id="CHEBI:57783"/>
        <dbReference type="ChEBI" id="CHEBI:58349"/>
        <dbReference type="ChEBI" id="CHEBI:175763"/>
        <dbReference type="EC" id="2.5.1.21"/>
    </reaction>
</comment>
<proteinExistence type="inferred from homology"/>
<comment type="cofactor">
    <cofactor evidence="1 15">
        <name>Mg(2+)</name>
        <dbReference type="ChEBI" id="CHEBI:18420"/>
    </cofactor>
</comment>
<organism evidence="17 18">
    <name type="scientific">Claviceps pazoutovae</name>
    <dbReference type="NCBI Taxonomy" id="1649127"/>
    <lineage>
        <taxon>Eukaryota</taxon>
        <taxon>Fungi</taxon>
        <taxon>Dikarya</taxon>
        <taxon>Ascomycota</taxon>
        <taxon>Pezizomycotina</taxon>
        <taxon>Sordariomycetes</taxon>
        <taxon>Hypocreomycetidae</taxon>
        <taxon>Hypocreales</taxon>
        <taxon>Clavicipitaceae</taxon>
        <taxon>Claviceps</taxon>
    </lineage>
</organism>
<feature type="chain" id="PRO_5040430786" description="Squalene synthase" evidence="16">
    <location>
        <begin position="33"/>
        <end position="504"/>
    </location>
</feature>
<keyword evidence="11" id="KW-0443">Lipid metabolism</keyword>
<feature type="signal peptide" evidence="16">
    <location>
        <begin position="1"/>
        <end position="32"/>
    </location>
</feature>
<dbReference type="InterPro" id="IPR008949">
    <property type="entry name" value="Isoprenoid_synthase_dom_sf"/>
</dbReference>
<dbReference type="InterPro" id="IPR019845">
    <property type="entry name" value="Squalene/phytoene_synthase_CS"/>
</dbReference>
<dbReference type="PANTHER" id="PTHR11626:SF2">
    <property type="entry name" value="SQUALENE SYNTHASE"/>
    <property type="match status" value="1"/>
</dbReference>
<dbReference type="Pfam" id="PF00494">
    <property type="entry name" value="SQS_PSY"/>
    <property type="match status" value="1"/>
</dbReference>
<comment type="catalytic activity">
    <reaction evidence="15">
        <text>2 (2E,6E)-farnesyl diphosphate + NADH + H(+) = squalene + 2 diphosphate + NAD(+)</text>
        <dbReference type="Rhea" id="RHEA:32299"/>
        <dbReference type="ChEBI" id="CHEBI:15378"/>
        <dbReference type="ChEBI" id="CHEBI:15440"/>
        <dbReference type="ChEBI" id="CHEBI:33019"/>
        <dbReference type="ChEBI" id="CHEBI:57540"/>
        <dbReference type="ChEBI" id="CHEBI:57945"/>
        <dbReference type="ChEBI" id="CHEBI:175763"/>
        <dbReference type="EC" id="2.5.1.21"/>
    </reaction>
</comment>
<evidence type="ECO:0000256" key="4">
    <source>
        <dbReference type="ARBA" id="ARBA00012373"/>
    </source>
</evidence>
<evidence type="ECO:0000256" key="5">
    <source>
        <dbReference type="ARBA" id="ARBA00022516"/>
    </source>
</evidence>
<evidence type="ECO:0000256" key="16">
    <source>
        <dbReference type="SAM" id="SignalP"/>
    </source>
</evidence>
<evidence type="ECO:0000256" key="9">
    <source>
        <dbReference type="ARBA" id="ARBA00022989"/>
    </source>
</evidence>
<evidence type="ECO:0000256" key="7">
    <source>
        <dbReference type="ARBA" id="ARBA00022692"/>
    </source>
</evidence>
<dbReference type="EMBL" id="SRPO01000742">
    <property type="protein sequence ID" value="KAG5930521.1"/>
    <property type="molecule type" value="Genomic_DNA"/>
</dbReference>
<evidence type="ECO:0000256" key="6">
    <source>
        <dbReference type="ARBA" id="ARBA00022679"/>
    </source>
</evidence>
<dbReference type="GO" id="GO:0045338">
    <property type="term" value="P:farnesyl diphosphate metabolic process"/>
    <property type="evidence" value="ECO:0007669"/>
    <property type="project" value="InterPro"/>
</dbReference>
<keyword evidence="8" id="KW-0752">Steroid biosynthesis</keyword>
<evidence type="ECO:0000256" key="14">
    <source>
        <dbReference type="ARBA" id="ARBA00023221"/>
    </source>
</evidence>
<evidence type="ECO:0000256" key="1">
    <source>
        <dbReference type="ARBA" id="ARBA00001946"/>
    </source>
</evidence>
<dbReference type="CDD" id="cd00683">
    <property type="entry name" value="Trans_IPPS_HH"/>
    <property type="match status" value="1"/>
</dbReference>
<gene>
    <name evidence="17" type="primary">ERG6_2</name>
    <name evidence="17" type="ORF">E4U60_007048</name>
</gene>
<evidence type="ECO:0000256" key="11">
    <source>
        <dbReference type="ARBA" id="ARBA00023098"/>
    </source>
</evidence>
<evidence type="ECO:0000256" key="8">
    <source>
        <dbReference type="ARBA" id="ARBA00022955"/>
    </source>
</evidence>
<dbReference type="PANTHER" id="PTHR11626">
    <property type="entry name" value="FARNESYL-DIPHOSPHATE FARNESYLTRANSFERASE"/>
    <property type="match status" value="1"/>
</dbReference>
<comment type="caution">
    <text evidence="17">The sequence shown here is derived from an EMBL/GenBank/DDBJ whole genome shotgun (WGS) entry which is preliminary data.</text>
</comment>
<dbReference type="GO" id="GO:0006696">
    <property type="term" value="P:ergosterol biosynthetic process"/>
    <property type="evidence" value="ECO:0007669"/>
    <property type="project" value="TreeGrafter"/>
</dbReference>
<dbReference type="SUPFAM" id="SSF48576">
    <property type="entry name" value="Terpenoid synthases"/>
    <property type="match status" value="1"/>
</dbReference>
<keyword evidence="13" id="KW-1207">Sterol metabolism</keyword>
<evidence type="ECO:0000256" key="10">
    <source>
        <dbReference type="ARBA" id="ARBA00023011"/>
    </source>
</evidence>